<dbReference type="VEuPathDB" id="FungiDB:P175DRAFT_0500366"/>
<comment type="caution">
    <text evidence="2">The sequence shown here is derived from an EMBL/GenBank/DDBJ whole genome shotgun (WGS) entry which is preliminary data.</text>
</comment>
<accession>A0A0F8V2A7</accession>
<feature type="region of interest" description="Disordered" evidence="1">
    <location>
        <begin position="533"/>
        <end position="820"/>
    </location>
</feature>
<keyword evidence="3" id="KW-1185">Reference proteome</keyword>
<gene>
    <name evidence="2" type="ORF">AOCH_006917</name>
</gene>
<proteinExistence type="predicted"/>
<feature type="non-terminal residue" evidence="2">
    <location>
        <position position="1"/>
    </location>
</feature>
<feature type="compositionally biased region" description="Polar residues" evidence="1">
    <location>
        <begin position="803"/>
        <end position="820"/>
    </location>
</feature>
<protein>
    <submittedName>
        <fullName evidence="2">Uncharacterized protein</fullName>
    </submittedName>
</protein>
<dbReference type="AlphaFoldDB" id="A0A0F8V2A7"/>
<name>A0A0F8V2A7_9EURO</name>
<feature type="compositionally biased region" description="Polar residues" evidence="1">
    <location>
        <begin position="405"/>
        <end position="425"/>
    </location>
</feature>
<sequence>PKEAEQSKDNETTVGEEPNKQETLPPLASAVDSGEEATVEDKLVDDLAQCFESLSLVDVVPSLSEEAVVSSRESTTVPAWLPETKLVAECNLVSASNISSEIASYRQPPFVSGASVDTPPMASIYSDVPPSFPTMELFRTAERVQQCHSTIFLTPVLDTPSSIYGDGPEPCRVISHEGQQIVGRPLVSAVLEEDPEFISRPTLYPPKVKRKEWRRIFPTPKPRAWIPTPLSPIPEERGFHLHPSSSARAGQIVTPDTPHGNSPVIPAVTPAVTPAPTQDAPNRTHKSKKLTTKKVNRKRSHTQATSETRAEPETPYANKRRNLGPPGSTPYARRLTHLSRRISTNSVPYSERLLRRRAESQGRIHRTVFRLPQLVAQTEADRQASATPPFSPSPEPLQTDFDFSAEQTPTDDQNVTEQPAISQEPCTPEPPRRGWNIRGIFSSVPRSFSRFLPSFSRTPERSEVSVVQQPASERVQRIQLPEADSTAVVQRDSQSRRRSSEQPPVKRARNLSYSLFPAPIDRSLYLGDLPTKPSKSLSSLQAPKIQPLEQDASQEPEAEDYTARGRDGISQERNMTAETAKKKRKRSSSPDVIPNPAGSSYGMDLDYFCYSSDSDEESELPAPRTEPRKVDALAKSAAQNAIQSERPASKKVRFDASPEDTPSKLRLARATDPYRGRHFIGMGGPQTFSAPTTPTPVSRPSEPSRPPGFIPNKQGTFQLDYDAFSDDSESSGAPSPPDVHAPSAVPQTPTSTQPNTAESTQPSASHLTPRPTLPPSTPAKVDEEALARARSQAEKYKPKTPSGLRTTSRYSSPLTLTPDINITPAPPAEEMTEKFGDDQFAQDAQWLYENCPSGDLRQLVWPAKQSFAESLNASPAALKILSEIWDDADVDKAYAIFKRELREFEKTLA</sequence>
<dbReference type="EMBL" id="JYKN01000068">
    <property type="protein sequence ID" value="KKK25894.1"/>
    <property type="molecule type" value="Genomic_DNA"/>
</dbReference>
<feature type="compositionally biased region" description="Basic and acidic residues" evidence="1">
    <location>
        <begin position="780"/>
        <end position="797"/>
    </location>
</feature>
<organism evidence="2 3">
    <name type="scientific">Aspergillus ochraceoroseus</name>
    <dbReference type="NCBI Taxonomy" id="138278"/>
    <lineage>
        <taxon>Eukaryota</taxon>
        <taxon>Fungi</taxon>
        <taxon>Dikarya</taxon>
        <taxon>Ascomycota</taxon>
        <taxon>Pezizomycotina</taxon>
        <taxon>Eurotiomycetes</taxon>
        <taxon>Eurotiomycetidae</taxon>
        <taxon>Eurotiales</taxon>
        <taxon>Aspergillaceae</taxon>
        <taxon>Aspergillus</taxon>
        <taxon>Aspergillus subgen. Nidulantes</taxon>
    </lineage>
</organism>
<feature type="compositionally biased region" description="Low complexity" evidence="1">
    <location>
        <begin position="691"/>
        <end position="701"/>
    </location>
</feature>
<feature type="compositionally biased region" description="Basic and acidic residues" evidence="1">
    <location>
        <begin position="561"/>
        <end position="570"/>
    </location>
</feature>
<dbReference type="Proteomes" id="UP000034947">
    <property type="component" value="Unassembled WGS sequence"/>
</dbReference>
<feature type="compositionally biased region" description="Basic and acidic residues" evidence="1">
    <location>
        <begin position="1"/>
        <end position="11"/>
    </location>
</feature>
<feature type="region of interest" description="Disordered" evidence="1">
    <location>
        <begin position="1"/>
        <end position="38"/>
    </location>
</feature>
<feature type="region of interest" description="Disordered" evidence="1">
    <location>
        <begin position="481"/>
        <end position="510"/>
    </location>
</feature>
<feature type="region of interest" description="Disordered" evidence="1">
    <location>
        <begin position="379"/>
        <end position="436"/>
    </location>
</feature>
<feature type="region of interest" description="Disordered" evidence="1">
    <location>
        <begin position="269"/>
        <end position="343"/>
    </location>
</feature>
<reference evidence="2 3" key="1">
    <citation type="submission" date="2015-02" db="EMBL/GenBank/DDBJ databases">
        <title>Draft Genome Sequences of Two Closely-Related Aflatoxigenic Aspergillus Species Obtained from the Cote d'Ivoire.</title>
        <authorList>
            <person name="Moore G.G."/>
            <person name="Beltz S.B."/>
            <person name="Mack B.M."/>
        </authorList>
    </citation>
    <scope>NUCLEOTIDE SEQUENCE [LARGE SCALE GENOMIC DNA]</scope>
    <source>
        <strain evidence="2 3">SRRC1432</strain>
    </source>
</reference>
<evidence type="ECO:0000256" key="1">
    <source>
        <dbReference type="SAM" id="MobiDB-lite"/>
    </source>
</evidence>
<dbReference type="OrthoDB" id="5394108at2759"/>
<feature type="compositionally biased region" description="Polar residues" evidence="1">
    <location>
        <begin position="745"/>
        <end position="766"/>
    </location>
</feature>
<evidence type="ECO:0000313" key="3">
    <source>
        <dbReference type="Proteomes" id="UP000034947"/>
    </source>
</evidence>
<feature type="compositionally biased region" description="Basic residues" evidence="1">
    <location>
        <begin position="283"/>
        <end position="301"/>
    </location>
</feature>
<evidence type="ECO:0000313" key="2">
    <source>
        <dbReference type="EMBL" id="KKK25894.1"/>
    </source>
</evidence>